<sequence length="173" mass="19366">MRPIIRSHAPPAETRIFLPEAAPASSSIAGIALHRIRDADSKVSTRQYRRSIEKEVNMNGENIISGNVHYLEKVALLPGSELHVSLVDITEQGAWKTLATAVYSDLNEHFMDYELTFDPAKLRYGRIYSISANINYENTVVFSSTNHLPLDLSEATLWVKDVLVRIVSVFPNA</sequence>
<evidence type="ECO:0008006" key="3">
    <source>
        <dbReference type="Google" id="ProtNLM"/>
    </source>
</evidence>
<dbReference type="PANTHER" id="PTHR38013">
    <property type="entry name" value="GLYCOPROTEIN/POLYSACCHARIDE METABOLISM"/>
    <property type="match status" value="1"/>
</dbReference>
<dbReference type="AlphaFoldDB" id="A0A4R4JU16"/>
<reference evidence="2" key="1">
    <citation type="journal article" date="2019" name="bioRxiv">
        <title>Bacterially produced spermidine induces plant systemic susceptibility to pathogens.</title>
        <authorList>
            <person name="Melnyk R.A."/>
            <person name="Beskrovnaya P.A."/>
            <person name="Liu Z."/>
            <person name="Song Y."/>
            <person name="Haney C.H."/>
        </authorList>
    </citation>
    <scope>NUCLEOTIDE SEQUENCE [LARGE SCALE GENOMIC DNA]</scope>
    <source>
        <strain evidence="2">Dha-51</strain>
    </source>
</reference>
<dbReference type="OrthoDB" id="5348860at2"/>
<dbReference type="EMBL" id="RRZK01000032">
    <property type="protein sequence ID" value="TDB57562.1"/>
    <property type="molecule type" value="Genomic_DNA"/>
</dbReference>
<dbReference type="InterPro" id="IPR053196">
    <property type="entry name" value="Lipoprotein_YbaY-like"/>
</dbReference>
<keyword evidence="2" id="KW-1185">Reference proteome</keyword>
<dbReference type="PANTHER" id="PTHR38013:SF1">
    <property type="entry name" value="GLYCOPROTEIN_POLYSACCHARIDE METABOLISM"/>
    <property type="match status" value="1"/>
</dbReference>
<organism evidence="1 2">
    <name type="scientific">Pseudomonas vancouverensis</name>
    <dbReference type="NCBI Taxonomy" id="95300"/>
    <lineage>
        <taxon>Bacteria</taxon>
        <taxon>Pseudomonadati</taxon>
        <taxon>Pseudomonadota</taxon>
        <taxon>Gammaproteobacteria</taxon>
        <taxon>Pseudomonadales</taxon>
        <taxon>Pseudomonadaceae</taxon>
        <taxon>Pseudomonas</taxon>
    </lineage>
</organism>
<evidence type="ECO:0000313" key="1">
    <source>
        <dbReference type="EMBL" id="TDB57562.1"/>
    </source>
</evidence>
<dbReference type="InterPro" id="IPR039366">
    <property type="entry name" value="Pilotin"/>
</dbReference>
<dbReference type="Proteomes" id="UP000295254">
    <property type="component" value="Unassembled WGS sequence"/>
</dbReference>
<gene>
    <name evidence="1" type="ORF">EIY72_25195</name>
</gene>
<accession>A0A4R4JU16</accession>
<name>A0A4R4JU16_PSEVA</name>
<dbReference type="Pfam" id="PF09619">
    <property type="entry name" value="YscW"/>
    <property type="match status" value="1"/>
</dbReference>
<comment type="caution">
    <text evidence="1">The sequence shown here is derived from an EMBL/GenBank/DDBJ whole genome shotgun (WGS) entry which is preliminary data.</text>
</comment>
<evidence type="ECO:0000313" key="2">
    <source>
        <dbReference type="Proteomes" id="UP000295254"/>
    </source>
</evidence>
<protein>
    <recommendedName>
        <fullName evidence="3">Type III secretion system lipoprotein chaperone (YscW)</fullName>
    </recommendedName>
</protein>
<proteinExistence type="predicted"/>